<name>A0A0F9J1D2_9ZZZZ</name>
<protein>
    <submittedName>
        <fullName evidence="2">Uncharacterized protein</fullName>
    </submittedName>
</protein>
<sequence>MESWNISKKLKIELLKKSSNIEDNSRRILFILRNLGPQRFTNLIKFSNLSRSTVSKYLNTHKKNKNVEQKLIRDKQTNKQYQCYVITEKGKEKLGEEPLKLKEELFIVNELKENVRKLEDLIDFYKGIGVEDVFIIHIIKIISKIGENFFKLQQDRDLFLSLFYIFYNSILGQGAFAKKYWRFDDPSIQKFVGYKLSLDQFCSLHQVSREAINYLARYKLITNDFGFYLIKREAIDFFFHEEDLIGTTTLRIIKDRLIDEIINLQEGIFEEIYDLDIMAEEITDQLKDMGLIWDAIKDQFQLLVLNLIIKKAIEMGFLDIEREILMEGMAQSNKLLMSEEGKRLKKKILEGQTIDINLNMLNIIIDVFRLSFFKFIK</sequence>
<dbReference type="InterPro" id="IPR036388">
    <property type="entry name" value="WH-like_DNA-bd_sf"/>
</dbReference>
<accession>A0A0F9J1D2</accession>
<comment type="caution">
    <text evidence="2">The sequence shown here is derived from an EMBL/GenBank/DDBJ whole genome shotgun (WGS) entry which is preliminary data.</text>
</comment>
<dbReference type="InterPro" id="IPR036390">
    <property type="entry name" value="WH_DNA-bd_sf"/>
</dbReference>
<keyword evidence="1" id="KW-0175">Coiled coil</keyword>
<organism evidence="2">
    <name type="scientific">marine sediment metagenome</name>
    <dbReference type="NCBI Taxonomy" id="412755"/>
    <lineage>
        <taxon>unclassified sequences</taxon>
        <taxon>metagenomes</taxon>
        <taxon>ecological metagenomes</taxon>
    </lineage>
</organism>
<dbReference type="Gene3D" id="1.10.10.10">
    <property type="entry name" value="Winged helix-like DNA-binding domain superfamily/Winged helix DNA-binding domain"/>
    <property type="match status" value="1"/>
</dbReference>
<feature type="coiled-coil region" evidence="1">
    <location>
        <begin position="101"/>
        <end position="128"/>
    </location>
</feature>
<proteinExistence type="predicted"/>
<gene>
    <name evidence="2" type="ORF">LCGC14_1512210</name>
</gene>
<dbReference type="EMBL" id="LAZR01011112">
    <property type="protein sequence ID" value="KKM63363.1"/>
    <property type="molecule type" value="Genomic_DNA"/>
</dbReference>
<evidence type="ECO:0000313" key="2">
    <source>
        <dbReference type="EMBL" id="KKM63363.1"/>
    </source>
</evidence>
<dbReference type="AlphaFoldDB" id="A0A0F9J1D2"/>
<dbReference type="SUPFAM" id="SSF46785">
    <property type="entry name" value="Winged helix' DNA-binding domain"/>
    <property type="match status" value="1"/>
</dbReference>
<reference evidence="2" key="1">
    <citation type="journal article" date="2015" name="Nature">
        <title>Complex archaea that bridge the gap between prokaryotes and eukaryotes.</title>
        <authorList>
            <person name="Spang A."/>
            <person name="Saw J.H."/>
            <person name="Jorgensen S.L."/>
            <person name="Zaremba-Niedzwiedzka K."/>
            <person name="Martijn J."/>
            <person name="Lind A.E."/>
            <person name="van Eijk R."/>
            <person name="Schleper C."/>
            <person name="Guy L."/>
            <person name="Ettema T.J."/>
        </authorList>
    </citation>
    <scope>NUCLEOTIDE SEQUENCE</scope>
</reference>
<evidence type="ECO:0000256" key="1">
    <source>
        <dbReference type="SAM" id="Coils"/>
    </source>
</evidence>